<name>A0ABS3AQE8_9BACT</name>
<evidence type="ECO:0000256" key="3">
    <source>
        <dbReference type="ARBA" id="ARBA00003485"/>
    </source>
</evidence>
<comment type="function">
    <text evidence="3 10">Catalyzes the conversion of 3-deoxy-D-arabino-heptulosonate 7-phosphate (DAHP) to dehydroquinate (DHQ).</text>
</comment>
<keyword evidence="6 10" id="KW-0862">Zinc</keyword>
<comment type="subcellular location">
    <subcellularLocation>
        <location evidence="10">Cytoplasm</location>
    </subcellularLocation>
</comment>
<keyword evidence="10" id="KW-0057">Aromatic amino acid biosynthesis</keyword>
<feature type="binding site" evidence="10">
    <location>
        <position position="254"/>
    </location>
    <ligand>
        <name>Zn(2+)</name>
        <dbReference type="ChEBI" id="CHEBI:29105"/>
    </ligand>
</feature>
<feature type="binding site" evidence="10">
    <location>
        <position position="174"/>
    </location>
    <ligand>
        <name>Zn(2+)</name>
        <dbReference type="ChEBI" id="CHEBI:29105"/>
    </ligand>
</feature>
<dbReference type="Proteomes" id="UP000722121">
    <property type="component" value="Unassembled WGS sequence"/>
</dbReference>
<feature type="binding site" evidence="10">
    <location>
        <position position="141"/>
    </location>
    <ligand>
        <name>NAD(+)</name>
        <dbReference type="ChEBI" id="CHEBI:57540"/>
    </ligand>
</feature>
<keyword evidence="7 10" id="KW-0520">NAD</keyword>
<keyword evidence="5 10" id="KW-0547">Nucleotide-binding</keyword>
<keyword evidence="8 10" id="KW-0456">Lyase</keyword>
<keyword evidence="10" id="KW-0963">Cytoplasm</keyword>
<keyword evidence="4 10" id="KW-0479">Metal-binding</keyword>
<evidence type="ECO:0000256" key="1">
    <source>
        <dbReference type="ARBA" id="ARBA00001911"/>
    </source>
</evidence>
<dbReference type="Pfam" id="PF24621">
    <property type="entry name" value="DHQS_C"/>
    <property type="match status" value="1"/>
</dbReference>
<dbReference type="HAMAP" id="MF_00110">
    <property type="entry name" value="DHQ_synthase"/>
    <property type="match status" value="1"/>
</dbReference>
<evidence type="ECO:0000313" key="14">
    <source>
        <dbReference type="EMBL" id="MBN4066555.1"/>
    </source>
</evidence>
<dbReference type="EMBL" id="JAFITR010000006">
    <property type="protein sequence ID" value="MBN4066555.1"/>
    <property type="molecule type" value="Genomic_DNA"/>
</dbReference>
<dbReference type="Gene3D" id="3.40.50.1970">
    <property type="match status" value="1"/>
</dbReference>
<dbReference type="NCBIfam" id="TIGR01357">
    <property type="entry name" value="aroB"/>
    <property type="match status" value="1"/>
</dbReference>
<dbReference type="EC" id="4.2.3.4" evidence="10 11"/>
<protein>
    <recommendedName>
        <fullName evidence="10 11">3-dehydroquinate synthase</fullName>
        <shortName evidence="10">DHQS</shortName>
        <ecNumber evidence="10 11">4.2.3.4</ecNumber>
    </recommendedName>
</protein>
<gene>
    <name evidence="10 14" type="primary">aroB</name>
    <name evidence="14" type="ORF">JYU14_00535</name>
</gene>
<dbReference type="Pfam" id="PF01761">
    <property type="entry name" value="DHQ_synthase"/>
    <property type="match status" value="1"/>
</dbReference>
<dbReference type="PANTHER" id="PTHR43622">
    <property type="entry name" value="3-DEHYDROQUINATE SYNTHASE"/>
    <property type="match status" value="1"/>
</dbReference>
<comment type="cofactor">
    <cofactor evidence="1 10">
        <name>NAD(+)</name>
        <dbReference type="ChEBI" id="CHEBI:57540"/>
    </cofactor>
</comment>
<evidence type="ECO:0000313" key="15">
    <source>
        <dbReference type="Proteomes" id="UP000722121"/>
    </source>
</evidence>
<keyword evidence="10" id="KW-0028">Amino-acid biosynthesis</keyword>
<feature type="domain" description="3-dehydroquinate synthase N-terminal" evidence="12">
    <location>
        <begin position="57"/>
        <end position="169"/>
    </location>
</feature>
<evidence type="ECO:0000256" key="4">
    <source>
        <dbReference type="ARBA" id="ARBA00022723"/>
    </source>
</evidence>
<comment type="catalytic activity">
    <reaction evidence="10">
        <text>7-phospho-2-dehydro-3-deoxy-D-arabino-heptonate = 3-dehydroquinate + phosphate</text>
        <dbReference type="Rhea" id="RHEA:21968"/>
        <dbReference type="ChEBI" id="CHEBI:32364"/>
        <dbReference type="ChEBI" id="CHEBI:43474"/>
        <dbReference type="ChEBI" id="CHEBI:58394"/>
        <dbReference type="EC" id="4.2.3.4"/>
    </reaction>
</comment>
<dbReference type="InterPro" id="IPR030963">
    <property type="entry name" value="DHQ_synth_fam"/>
</dbReference>
<keyword evidence="9 10" id="KW-0170">Cobalt</keyword>
<evidence type="ECO:0000256" key="10">
    <source>
        <dbReference type="HAMAP-Rule" id="MF_00110"/>
    </source>
</evidence>
<feature type="binding site" evidence="10">
    <location>
        <begin position="95"/>
        <end position="99"/>
    </location>
    <ligand>
        <name>NAD(+)</name>
        <dbReference type="ChEBI" id="CHEBI:57540"/>
    </ligand>
</feature>
<comment type="cofactor">
    <cofactor evidence="2">
        <name>Zn(2+)</name>
        <dbReference type="ChEBI" id="CHEBI:29105"/>
    </cofactor>
</comment>
<dbReference type="CDD" id="cd08195">
    <property type="entry name" value="DHQS"/>
    <property type="match status" value="1"/>
</dbReference>
<dbReference type="GO" id="GO:0003856">
    <property type="term" value="F:3-dehydroquinate synthase activity"/>
    <property type="evidence" value="ECO:0007669"/>
    <property type="project" value="UniProtKB-EC"/>
</dbReference>
<evidence type="ECO:0000256" key="11">
    <source>
        <dbReference type="NCBIfam" id="TIGR01357"/>
    </source>
</evidence>
<comment type="pathway">
    <text evidence="10">Metabolic intermediate biosynthesis; chorismate biosynthesis; chorismate from D-erythrose 4-phosphate and phosphoenolpyruvate: step 2/7.</text>
</comment>
<comment type="caution">
    <text evidence="10">Lacks conserved residue(s) required for the propagation of feature annotation.</text>
</comment>
<reference evidence="14 15" key="1">
    <citation type="submission" date="2021-02" db="EMBL/GenBank/DDBJ databases">
        <title>Activity-based single-cell genomes from oceanic crustal fluid captures similar information to metagenomic and metatranscriptomic surveys with orders of magnitude less sampling.</title>
        <authorList>
            <person name="D'Angelo T.S."/>
            <person name="Orcutt B.N."/>
        </authorList>
    </citation>
    <scope>NUCLEOTIDE SEQUENCE [LARGE SCALE GENOMIC DNA]</scope>
    <source>
        <strain evidence="14">AH-315-G07</strain>
    </source>
</reference>
<evidence type="ECO:0000256" key="5">
    <source>
        <dbReference type="ARBA" id="ARBA00022741"/>
    </source>
</evidence>
<evidence type="ECO:0000259" key="12">
    <source>
        <dbReference type="Pfam" id="PF01761"/>
    </source>
</evidence>
<evidence type="ECO:0000256" key="6">
    <source>
        <dbReference type="ARBA" id="ARBA00022833"/>
    </source>
</evidence>
<feature type="domain" description="3-dehydroquinate synthase C-terminal" evidence="13">
    <location>
        <begin position="171"/>
        <end position="314"/>
    </location>
</feature>
<sequence length="365" mass="39603">MNGYQSVVTSGSIKQLHSLLLLSQYSSFFVVCDRNTASFLPHIRHPLISLGHPVHTFVLPTGEEAKTIDSAIDCWNAMTQEGVDRSSCLIALGGGVVTDLAGFVAATYMRGIALINVPTTLLGMVDAAIGGKTAIDHAGNKNLIGSFKNPKLILIDSSLLSSLPAREIASGLAEVIKAAVIASPIFFDNLTQHASKILALQEPWLTQTIQQAIEIKEEIVANDYLDKGNRALLNFGHTFAHAIESTTHYTMFTHGEAVAIGMCCAANLSNLLGYATEHFLHSIETMCNQYGLPTLLPPLDSDKIIEKMYKDKKNRGEKITLVLGENIGKLFVAQGVDEQAIKQVLQQRTMSTTSYGQTLIKSVYK</sequence>
<feature type="binding site" evidence="10">
    <location>
        <position position="237"/>
    </location>
    <ligand>
        <name>Zn(2+)</name>
        <dbReference type="ChEBI" id="CHEBI:29105"/>
    </ligand>
</feature>
<feature type="binding site" evidence="10">
    <location>
        <begin position="119"/>
        <end position="120"/>
    </location>
    <ligand>
        <name>NAD(+)</name>
        <dbReference type="ChEBI" id="CHEBI:57540"/>
    </ligand>
</feature>
<evidence type="ECO:0000256" key="8">
    <source>
        <dbReference type="ARBA" id="ARBA00023239"/>
    </source>
</evidence>
<dbReference type="PIRSF" id="PIRSF001455">
    <property type="entry name" value="DHQ_synth"/>
    <property type="match status" value="1"/>
</dbReference>
<feature type="binding site" evidence="10">
    <location>
        <position position="132"/>
    </location>
    <ligand>
        <name>NAD(+)</name>
        <dbReference type="ChEBI" id="CHEBI:57540"/>
    </ligand>
</feature>
<evidence type="ECO:0000256" key="9">
    <source>
        <dbReference type="ARBA" id="ARBA00023285"/>
    </source>
</evidence>
<dbReference type="PANTHER" id="PTHR43622:SF1">
    <property type="entry name" value="3-DEHYDROQUINATE SYNTHASE"/>
    <property type="match status" value="1"/>
</dbReference>
<dbReference type="InterPro" id="IPR016037">
    <property type="entry name" value="DHQ_synth_AroB"/>
</dbReference>
<proteinExistence type="inferred from homology"/>
<accession>A0ABS3AQE8</accession>
<dbReference type="InterPro" id="IPR030960">
    <property type="entry name" value="DHQS/DOIS_N"/>
</dbReference>
<evidence type="ECO:0000259" key="13">
    <source>
        <dbReference type="Pfam" id="PF24621"/>
    </source>
</evidence>
<comment type="caution">
    <text evidence="14">The sequence shown here is derived from an EMBL/GenBank/DDBJ whole genome shotgun (WGS) entry which is preliminary data.</text>
</comment>
<evidence type="ECO:0000256" key="7">
    <source>
        <dbReference type="ARBA" id="ARBA00023027"/>
    </source>
</evidence>
<comment type="similarity">
    <text evidence="10">Belongs to the sugar phosphate cyclases superfamily. Dehydroquinate synthase family.</text>
</comment>
<evidence type="ECO:0000256" key="2">
    <source>
        <dbReference type="ARBA" id="ARBA00001947"/>
    </source>
</evidence>
<dbReference type="Gene3D" id="1.20.1090.10">
    <property type="entry name" value="Dehydroquinate synthase-like - alpha domain"/>
    <property type="match status" value="1"/>
</dbReference>
<dbReference type="InterPro" id="IPR056179">
    <property type="entry name" value="DHQS_C"/>
</dbReference>
<comment type="cofactor">
    <cofactor evidence="10">
        <name>Co(2+)</name>
        <dbReference type="ChEBI" id="CHEBI:48828"/>
    </cofactor>
    <cofactor evidence="10">
        <name>Zn(2+)</name>
        <dbReference type="ChEBI" id="CHEBI:29105"/>
    </cofactor>
    <text evidence="10">Binds 1 divalent metal cation per subunit. Can use either Co(2+) or Zn(2+).</text>
</comment>
<keyword evidence="15" id="KW-1185">Reference proteome</keyword>
<dbReference type="InterPro" id="IPR050071">
    <property type="entry name" value="Dehydroquinate_synthase"/>
</dbReference>
<organism evidence="14 15">
    <name type="scientific">Simkania negevensis</name>
    <dbReference type="NCBI Taxonomy" id="83561"/>
    <lineage>
        <taxon>Bacteria</taxon>
        <taxon>Pseudomonadati</taxon>
        <taxon>Chlamydiota</taxon>
        <taxon>Chlamydiia</taxon>
        <taxon>Parachlamydiales</taxon>
        <taxon>Simkaniaceae</taxon>
        <taxon>Simkania</taxon>
    </lineage>
</organism>
<dbReference type="SUPFAM" id="SSF56796">
    <property type="entry name" value="Dehydroquinate synthase-like"/>
    <property type="match status" value="1"/>
</dbReference>